<dbReference type="PANTHER" id="PTHR43022">
    <property type="entry name" value="PROTEIN SMF"/>
    <property type="match status" value="1"/>
</dbReference>
<dbReference type="Gene3D" id="3.40.50.450">
    <property type="match status" value="1"/>
</dbReference>
<gene>
    <name evidence="4" type="primary">dprA</name>
    <name evidence="4" type="ORF">RI845_00085</name>
</gene>
<organism evidence="4 5">
    <name type="scientific">Thalassotalea nanhaiensis</name>
    <dbReference type="NCBI Taxonomy" id="3065648"/>
    <lineage>
        <taxon>Bacteria</taxon>
        <taxon>Pseudomonadati</taxon>
        <taxon>Pseudomonadota</taxon>
        <taxon>Gammaproteobacteria</taxon>
        <taxon>Alteromonadales</taxon>
        <taxon>Colwelliaceae</taxon>
        <taxon>Thalassotalea</taxon>
    </lineage>
</organism>
<feature type="domain" description="DprA winged helix" evidence="3">
    <location>
        <begin position="321"/>
        <end position="366"/>
    </location>
</feature>
<dbReference type="NCBIfam" id="TIGR00732">
    <property type="entry name" value="dprA"/>
    <property type="match status" value="1"/>
</dbReference>
<feature type="domain" description="Smf/DprA SLOG" evidence="2">
    <location>
        <begin position="80"/>
        <end position="286"/>
    </location>
</feature>
<evidence type="ECO:0000256" key="1">
    <source>
        <dbReference type="ARBA" id="ARBA00006525"/>
    </source>
</evidence>
<name>A0ABY9TIN8_9GAMM</name>
<dbReference type="RefSeq" id="WP_348387720.1">
    <property type="nucleotide sequence ID" value="NZ_CP134146.1"/>
</dbReference>
<evidence type="ECO:0000259" key="2">
    <source>
        <dbReference type="Pfam" id="PF02481"/>
    </source>
</evidence>
<dbReference type="Proteomes" id="UP001248581">
    <property type="component" value="Chromosome"/>
</dbReference>
<dbReference type="Pfam" id="PF02481">
    <property type="entry name" value="DNA_processg_A"/>
    <property type="match status" value="1"/>
</dbReference>
<keyword evidence="5" id="KW-1185">Reference proteome</keyword>
<protein>
    <submittedName>
        <fullName evidence="4">DNA-processing protein DprA</fullName>
    </submittedName>
</protein>
<dbReference type="InterPro" id="IPR003488">
    <property type="entry name" value="DprA"/>
</dbReference>
<evidence type="ECO:0000313" key="4">
    <source>
        <dbReference type="EMBL" id="WNC68565.1"/>
    </source>
</evidence>
<dbReference type="PANTHER" id="PTHR43022:SF1">
    <property type="entry name" value="PROTEIN SMF"/>
    <property type="match status" value="1"/>
</dbReference>
<dbReference type="EMBL" id="CP134146">
    <property type="protein sequence ID" value="WNC68565.1"/>
    <property type="molecule type" value="Genomic_DNA"/>
</dbReference>
<evidence type="ECO:0000313" key="5">
    <source>
        <dbReference type="Proteomes" id="UP001248581"/>
    </source>
</evidence>
<dbReference type="Gene3D" id="1.10.10.10">
    <property type="entry name" value="Winged helix-like DNA-binding domain superfamily/Winged helix DNA-binding domain"/>
    <property type="match status" value="1"/>
</dbReference>
<comment type="similarity">
    <text evidence="1">Belongs to the DprA/Smf family.</text>
</comment>
<dbReference type="Pfam" id="PF17782">
    <property type="entry name" value="WHD_DprA"/>
    <property type="match status" value="1"/>
</dbReference>
<dbReference type="InterPro" id="IPR041614">
    <property type="entry name" value="DprA_WH"/>
</dbReference>
<reference evidence="5" key="1">
    <citation type="submission" date="2023-09" db="EMBL/GenBank/DDBJ databases">
        <authorList>
            <person name="Zhang C."/>
        </authorList>
    </citation>
    <scope>NUCLEOTIDE SEQUENCE [LARGE SCALE GENOMIC DNA]</scope>
    <source>
        <strain evidence="5">SQ345</strain>
    </source>
</reference>
<proteinExistence type="inferred from homology"/>
<dbReference type="InterPro" id="IPR036388">
    <property type="entry name" value="WH-like_DNA-bd_sf"/>
</dbReference>
<dbReference type="SUPFAM" id="SSF102405">
    <property type="entry name" value="MCP/YpsA-like"/>
    <property type="match status" value="1"/>
</dbReference>
<sequence length="371" mass="40714">MSEQRSNDHYWLAWKLIPRLASNIKINLLNEFGLADFFQLSKSSLTSLGLNQTQVSAVCQPNWSKINAIIACCQQHKITVIGIDHNHYPKLLKQTENPPILLFGQGRLSLLNQTQLAIVGSRSATLGARELAKKFAYQLSLEDIVITSGLALGIDSAAHRGALLADKPTIAVVGTGLDLVYPARNKPLAKEILAANGAIISEYLPGTRPNPGCFPKRNRIITGMSLGVFVVEAQLKSGSLISARMAIEQNREVFAMPGAINNPQSKGCHSLIKQGATLVDEVEDIIFLLDLPTTSGLYKREAEKEQKKYQKNDQQDLFIDPLLRSVDYETTSVDTVVSRSQLPTEEVLTRLMTLELRGLVTAVPGGYIKLN</sequence>
<dbReference type="InterPro" id="IPR057666">
    <property type="entry name" value="DrpA_SLOG"/>
</dbReference>
<accession>A0ABY9TIN8</accession>
<evidence type="ECO:0000259" key="3">
    <source>
        <dbReference type="Pfam" id="PF17782"/>
    </source>
</evidence>